<evidence type="ECO:0000313" key="2">
    <source>
        <dbReference type="Proteomes" id="UP000002059"/>
    </source>
</evidence>
<evidence type="ECO:0000313" key="1">
    <source>
        <dbReference type="EMBL" id="KGQ02172.1"/>
    </source>
</evidence>
<sequence>MRPHPAATTCIQQRLRPASGVEKCGTCVLLLIARTVKGHDRALRNMPSHALASSLLDLVLGDRAVWLNDCHVNFSSNIEEVLWMRLRTSLNTTLRVASISVYSPTSHGFGGHNVKSNHRQCPTICGSMKI</sequence>
<dbReference type="RefSeq" id="XP_015703633.1">
    <property type="nucleotide sequence ID" value="XM_015846829.1"/>
</dbReference>
<dbReference type="EMBL" id="KN293992">
    <property type="protein sequence ID" value="KGQ02172.1"/>
    <property type="molecule type" value="Genomic_DNA"/>
</dbReference>
<organism evidence="1 2">
    <name type="scientific">Paracoccidioides lutzii (strain ATCC MYA-826 / Pb01)</name>
    <name type="common">Paracoccidioides brasiliensis</name>
    <dbReference type="NCBI Taxonomy" id="502779"/>
    <lineage>
        <taxon>Eukaryota</taxon>
        <taxon>Fungi</taxon>
        <taxon>Dikarya</taxon>
        <taxon>Ascomycota</taxon>
        <taxon>Pezizomycotina</taxon>
        <taxon>Eurotiomycetes</taxon>
        <taxon>Eurotiomycetidae</taxon>
        <taxon>Onygenales</taxon>
        <taxon>Ajellomycetaceae</taxon>
        <taxon>Paracoccidioides</taxon>
    </lineage>
</organism>
<dbReference type="AlphaFoldDB" id="A0A0A2V7A7"/>
<proteinExistence type="predicted"/>
<dbReference type="GeneID" id="26970240"/>
<gene>
    <name evidence="1" type="ORF">PAAG_11127</name>
</gene>
<dbReference type="Proteomes" id="UP000002059">
    <property type="component" value="Partially assembled WGS sequence"/>
</dbReference>
<reference evidence="1 2" key="1">
    <citation type="journal article" date="2011" name="PLoS Genet.">
        <title>Comparative genomic analysis of human fungal pathogens causing paracoccidioidomycosis.</title>
        <authorList>
            <person name="Desjardins C.A."/>
            <person name="Champion M.D."/>
            <person name="Holder J.W."/>
            <person name="Muszewska A."/>
            <person name="Goldberg J."/>
            <person name="Bailao A.M."/>
            <person name="Brigido M.M."/>
            <person name="Ferreira M.E."/>
            <person name="Garcia A.M."/>
            <person name="Grynberg M."/>
            <person name="Gujja S."/>
            <person name="Heiman D.I."/>
            <person name="Henn M.R."/>
            <person name="Kodira C.D."/>
            <person name="Leon-Narvaez H."/>
            <person name="Longo L.V."/>
            <person name="Ma L.J."/>
            <person name="Malavazi I."/>
            <person name="Matsuo A.L."/>
            <person name="Morais F.V."/>
            <person name="Pereira M."/>
            <person name="Rodriguez-Brito S."/>
            <person name="Sakthikumar S."/>
            <person name="Salem-Izacc S.M."/>
            <person name="Sykes S.M."/>
            <person name="Teixeira M.M."/>
            <person name="Vallejo M.C."/>
            <person name="Walter M.E."/>
            <person name="Yandava C."/>
            <person name="Young S."/>
            <person name="Zeng Q."/>
            <person name="Zucker J."/>
            <person name="Felipe M.S."/>
            <person name="Goldman G.H."/>
            <person name="Haas B.J."/>
            <person name="McEwen J.G."/>
            <person name="Nino-Vega G."/>
            <person name="Puccia R."/>
            <person name="San-Blas G."/>
            <person name="Soares C.M."/>
            <person name="Birren B.W."/>
            <person name="Cuomo C.A."/>
        </authorList>
    </citation>
    <scope>NUCLEOTIDE SEQUENCE [LARGE SCALE GENOMIC DNA]</scope>
    <source>
        <strain evidence="2">ATCC MYA-826 / Pb01</strain>
    </source>
</reference>
<accession>A0A0A2V7A7</accession>
<dbReference type="HOGENOM" id="CLU_1938785_0_0_1"/>
<dbReference type="KEGG" id="pbl:PAAG_11127"/>
<keyword evidence="2" id="KW-1185">Reference proteome</keyword>
<name>A0A0A2V7A7_PARBA</name>
<protein>
    <submittedName>
        <fullName evidence="1">Uncharacterized protein</fullName>
    </submittedName>
</protein>
<dbReference type="VEuPathDB" id="FungiDB:PAAG_11127"/>